<dbReference type="CDD" id="cd15560">
    <property type="entry name" value="PHD2_3_BPTF"/>
    <property type="match status" value="1"/>
</dbReference>
<feature type="coiled-coil region" evidence="7">
    <location>
        <begin position="688"/>
        <end position="715"/>
    </location>
</feature>
<dbReference type="GO" id="GO:0048188">
    <property type="term" value="C:Set1C/COMPASS complex"/>
    <property type="evidence" value="ECO:0007669"/>
    <property type="project" value="InterPro"/>
</dbReference>
<dbReference type="AlphaFoldDB" id="A0A9N9G8C4"/>
<dbReference type="OrthoDB" id="436852at2759"/>
<evidence type="ECO:0000256" key="6">
    <source>
        <dbReference type="PROSITE-ProRule" id="PRU00146"/>
    </source>
</evidence>
<reference evidence="10" key="1">
    <citation type="submission" date="2021-06" db="EMBL/GenBank/DDBJ databases">
        <authorList>
            <person name="Kallberg Y."/>
            <person name="Tangrot J."/>
            <person name="Rosling A."/>
        </authorList>
    </citation>
    <scope>NUCLEOTIDE SEQUENCE</scope>
    <source>
        <strain evidence="10">MT106</strain>
    </source>
</reference>
<feature type="region of interest" description="Disordered" evidence="8">
    <location>
        <begin position="208"/>
        <end position="237"/>
    </location>
</feature>
<dbReference type="InterPro" id="IPR011011">
    <property type="entry name" value="Znf_FYVE_PHD"/>
</dbReference>
<dbReference type="PANTHER" id="PTHR46174">
    <property type="entry name" value="CXXC-TYPE ZINC FINGER PROTEIN 1"/>
    <property type="match status" value="1"/>
</dbReference>
<dbReference type="Pfam" id="PF00628">
    <property type="entry name" value="PHD"/>
    <property type="match status" value="1"/>
</dbReference>
<keyword evidence="3 6" id="KW-0863">Zinc-finger</keyword>
<evidence type="ECO:0000256" key="5">
    <source>
        <dbReference type="ARBA" id="ARBA00023242"/>
    </source>
</evidence>
<dbReference type="Gene3D" id="3.30.40.10">
    <property type="entry name" value="Zinc/RING finger domain, C3HC4 (zinc finger)"/>
    <property type="match status" value="1"/>
</dbReference>
<dbReference type="PROSITE" id="PS50016">
    <property type="entry name" value="ZF_PHD_2"/>
    <property type="match status" value="1"/>
</dbReference>
<evidence type="ECO:0000256" key="3">
    <source>
        <dbReference type="ARBA" id="ARBA00022771"/>
    </source>
</evidence>
<organism evidence="10 11">
    <name type="scientific">Ambispora gerdemannii</name>
    <dbReference type="NCBI Taxonomy" id="144530"/>
    <lineage>
        <taxon>Eukaryota</taxon>
        <taxon>Fungi</taxon>
        <taxon>Fungi incertae sedis</taxon>
        <taxon>Mucoromycota</taxon>
        <taxon>Glomeromycotina</taxon>
        <taxon>Glomeromycetes</taxon>
        <taxon>Archaeosporales</taxon>
        <taxon>Ambisporaceae</taxon>
        <taxon>Ambispora</taxon>
    </lineage>
</organism>
<keyword evidence="11" id="KW-1185">Reference proteome</keyword>
<evidence type="ECO:0000256" key="1">
    <source>
        <dbReference type="ARBA" id="ARBA00004123"/>
    </source>
</evidence>
<dbReference type="InterPro" id="IPR019787">
    <property type="entry name" value="Znf_PHD-finger"/>
</dbReference>
<feature type="compositionally biased region" description="Low complexity" evidence="8">
    <location>
        <begin position="208"/>
        <end position="234"/>
    </location>
</feature>
<comment type="caution">
    <text evidence="10">The sequence shown here is derived from an EMBL/GenBank/DDBJ whole genome shotgun (WGS) entry which is preliminary data.</text>
</comment>
<evidence type="ECO:0000256" key="8">
    <source>
        <dbReference type="SAM" id="MobiDB-lite"/>
    </source>
</evidence>
<dbReference type="InterPro" id="IPR001965">
    <property type="entry name" value="Znf_PHD"/>
</dbReference>
<proteinExistence type="predicted"/>
<dbReference type="GO" id="GO:0045893">
    <property type="term" value="P:positive regulation of DNA-templated transcription"/>
    <property type="evidence" value="ECO:0007669"/>
    <property type="project" value="TreeGrafter"/>
</dbReference>
<feature type="compositionally biased region" description="Low complexity" evidence="8">
    <location>
        <begin position="21"/>
        <end position="32"/>
    </location>
</feature>
<evidence type="ECO:0000256" key="7">
    <source>
        <dbReference type="SAM" id="Coils"/>
    </source>
</evidence>
<evidence type="ECO:0000313" key="10">
    <source>
        <dbReference type="EMBL" id="CAG8588251.1"/>
    </source>
</evidence>
<dbReference type="InterPro" id="IPR013083">
    <property type="entry name" value="Znf_RING/FYVE/PHD"/>
</dbReference>
<name>A0A9N9G8C4_9GLOM</name>
<feature type="compositionally biased region" description="Basic and acidic residues" evidence="8">
    <location>
        <begin position="411"/>
        <end position="433"/>
    </location>
</feature>
<keyword evidence="5" id="KW-0539">Nucleus</keyword>
<feature type="region of interest" description="Disordered" evidence="8">
    <location>
        <begin position="126"/>
        <end position="145"/>
    </location>
</feature>
<feature type="region of interest" description="Disordered" evidence="8">
    <location>
        <begin position="20"/>
        <end position="41"/>
    </location>
</feature>
<dbReference type="GO" id="GO:0008270">
    <property type="term" value="F:zinc ion binding"/>
    <property type="evidence" value="ECO:0007669"/>
    <property type="project" value="UniProtKB-KW"/>
</dbReference>
<dbReference type="PROSITE" id="PS01359">
    <property type="entry name" value="ZF_PHD_1"/>
    <property type="match status" value="1"/>
</dbReference>
<dbReference type="Proteomes" id="UP000789831">
    <property type="component" value="Unassembled WGS sequence"/>
</dbReference>
<evidence type="ECO:0000259" key="9">
    <source>
        <dbReference type="PROSITE" id="PS50016"/>
    </source>
</evidence>
<feature type="compositionally biased region" description="Low complexity" evidence="8">
    <location>
        <begin position="488"/>
        <end position="499"/>
    </location>
</feature>
<protein>
    <submittedName>
        <fullName evidence="10">10883_t:CDS:1</fullName>
    </submittedName>
</protein>
<gene>
    <name evidence="10" type="ORF">AGERDE_LOCUS8471</name>
</gene>
<feature type="region of interest" description="Disordered" evidence="8">
    <location>
        <begin position="404"/>
        <end position="515"/>
    </location>
</feature>
<evidence type="ECO:0000256" key="2">
    <source>
        <dbReference type="ARBA" id="ARBA00022723"/>
    </source>
</evidence>
<dbReference type="PANTHER" id="PTHR46174:SF1">
    <property type="entry name" value="CXXC-TYPE ZINC FINGER PROTEIN 1"/>
    <property type="match status" value="1"/>
</dbReference>
<keyword evidence="2" id="KW-0479">Metal-binding</keyword>
<dbReference type="EMBL" id="CAJVPL010001804">
    <property type="protein sequence ID" value="CAG8588251.1"/>
    <property type="molecule type" value="Genomic_DNA"/>
</dbReference>
<comment type="subcellular location">
    <subcellularLocation>
        <location evidence="1">Nucleus</location>
    </subcellularLocation>
</comment>
<keyword evidence="7" id="KW-0175">Coiled coil</keyword>
<accession>A0A9N9G8C4</accession>
<evidence type="ECO:0000313" key="11">
    <source>
        <dbReference type="Proteomes" id="UP000789831"/>
    </source>
</evidence>
<dbReference type="SMART" id="SM00249">
    <property type="entry name" value="PHD"/>
    <property type="match status" value="1"/>
</dbReference>
<dbReference type="InterPro" id="IPR037869">
    <property type="entry name" value="Spp1/CFP1"/>
</dbReference>
<dbReference type="SUPFAM" id="SSF57903">
    <property type="entry name" value="FYVE/PHD zinc finger"/>
    <property type="match status" value="1"/>
</dbReference>
<feature type="region of interest" description="Disordered" evidence="8">
    <location>
        <begin position="68"/>
        <end position="118"/>
    </location>
</feature>
<sequence>MSTNYGFNSSSFQQKTTIMTHSNHNGSSNGSHDSPRQAMISPNLHEHHHQKLQQSPQRIASPQTKSFNISSMLNPAPSPPHLSREVNSNNHYQPRRISQTPTVQPSPPPHFLPSYSAFHGTPNYSSSLTITNTTPTSTPTPNSSYLNNNTIVHFNSSSTTPNSQLSSSSISTPLSISPSLTIDINSGFRIEEKLVKNQELIVQPVHLSQQPQQLSPHPLSYSQQSLSSPPSSSSIINQPVVTNNDNINILAIAATVVQNNNSQEFQIHQSQQQRQRHNKDGVNISSLSSRVDKKNQESSSNVVVSHAKKAESVYSHDAYNNNNRDFTVPPITTESYELVSHHSPAMSSTSADGVYEYEEPIKGEEEESSISDTEGETKMITNEYSKSSPTTSDNYQMNHHLDNYITKKTLKNQEESSSGEKEYMRRPQKVESSRRKKLLKSKIATQKKQAKKTITRVSSTKKGIKRLSSESVAADSGDDDYSLKSDMSHPPSSSNSINKKSTKRQKKQPRSTSVHANKIDSASLLLTNKGSATAEEIGLDDSAAQLDNKLYCICQTLYDGLRFMICCDNCSEWYHGDCVKISEEESLLIDKYYCPSCTAKGHKSQWIPRCKNTPCNKPARVPESKYCSRDCGLAWARARLAESEEKRAKLLLYLKVNEKKTKNSPKNTSNNNNIASDGVKSKKYTRNLTAEREDLSQLKRIHDELEKIKRVLQINRTKEKILDKVKSRWEISCEGITVEKQQPCGFDKRLIWGDDLPDSEGRMCEAPPEDDGNICLERKTTCYKHRGWQKTKTMEVEQEKTLQTNQLNKFVAEEKQIKLRIKRRRTDLAAALVNGTIEHKHKNVADSKTTDNNRHNN</sequence>
<evidence type="ECO:0000256" key="4">
    <source>
        <dbReference type="ARBA" id="ARBA00022833"/>
    </source>
</evidence>
<feature type="domain" description="PHD-type" evidence="9">
    <location>
        <begin position="549"/>
        <end position="600"/>
    </location>
</feature>
<dbReference type="InterPro" id="IPR019786">
    <property type="entry name" value="Zinc_finger_PHD-type_CS"/>
</dbReference>
<keyword evidence="4" id="KW-0862">Zinc</keyword>
<feature type="compositionally biased region" description="Basic residues" evidence="8">
    <location>
        <begin position="500"/>
        <end position="509"/>
    </location>
</feature>